<accession>A0A0D2KX78</accession>
<sequence length="209" mass="20855">MAPPAQQPQQVVKVPAPSASPLYNNLCALGGGAAFVHKCQVVILPSLAASAEAAPQARRVDVPNAASIQSVCACRVGAAALVALGGDAGVQRDGAPLWEIQAHSRWLAALDMHPTRDVIASVSEDSTIGVWRLPSCQLSRSNSGAGAAAAASAAQAPAPLLSAAALGCCLTGVAFCGERDDDVAAVAVDGEELLIWRGGAATCAAAAGR</sequence>
<dbReference type="SMART" id="SM00320">
    <property type="entry name" value="WD40"/>
    <property type="match status" value="1"/>
</dbReference>
<evidence type="ECO:0000313" key="2">
    <source>
        <dbReference type="EMBL" id="KIY99908.1"/>
    </source>
</evidence>
<proteinExistence type="predicted"/>
<dbReference type="STRING" id="145388.A0A0D2KX78"/>
<keyword evidence="1" id="KW-0853">WD repeat</keyword>
<organism evidence="2 3">
    <name type="scientific">Monoraphidium neglectum</name>
    <dbReference type="NCBI Taxonomy" id="145388"/>
    <lineage>
        <taxon>Eukaryota</taxon>
        <taxon>Viridiplantae</taxon>
        <taxon>Chlorophyta</taxon>
        <taxon>core chlorophytes</taxon>
        <taxon>Chlorophyceae</taxon>
        <taxon>CS clade</taxon>
        <taxon>Sphaeropleales</taxon>
        <taxon>Selenastraceae</taxon>
        <taxon>Monoraphidium</taxon>
    </lineage>
</organism>
<dbReference type="InterPro" id="IPR001680">
    <property type="entry name" value="WD40_rpt"/>
</dbReference>
<feature type="repeat" description="WD" evidence="1">
    <location>
        <begin position="100"/>
        <end position="141"/>
    </location>
</feature>
<dbReference type="AlphaFoldDB" id="A0A0D2KX78"/>
<reference evidence="2 3" key="1">
    <citation type="journal article" date="2013" name="BMC Genomics">
        <title>Reconstruction of the lipid metabolism for the microalga Monoraphidium neglectum from its genome sequence reveals characteristics suitable for biofuel production.</title>
        <authorList>
            <person name="Bogen C."/>
            <person name="Al-Dilaimi A."/>
            <person name="Albersmeier A."/>
            <person name="Wichmann J."/>
            <person name="Grundmann M."/>
            <person name="Rupp O."/>
            <person name="Lauersen K.J."/>
            <person name="Blifernez-Klassen O."/>
            <person name="Kalinowski J."/>
            <person name="Goesmann A."/>
            <person name="Mussgnug J.H."/>
            <person name="Kruse O."/>
        </authorList>
    </citation>
    <scope>NUCLEOTIDE SEQUENCE [LARGE SCALE GENOMIC DNA]</scope>
    <source>
        <strain evidence="2 3">SAG 48.87</strain>
    </source>
</reference>
<keyword evidence="3" id="KW-1185">Reference proteome</keyword>
<gene>
    <name evidence="2" type="ORF">MNEG_8053</name>
</gene>
<dbReference type="EMBL" id="KK101707">
    <property type="protein sequence ID" value="KIY99908.1"/>
    <property type="molecule type" value="Genomic_DNA"/>
</dbReference>
<dbReference type="PROSITE" id="PS50082">
    <property type="entry name" value="WD_REPEATS_2"/>
    <property type="match status" value="1"/>
</dbReference>
<name>A0A0D2KX78_9CHLO</name>
<dbReference type="SUPFAM" id="SSF50978">
    <property type="entry name" value="WD40 repeat-like"/>
    <property type="match status" value="1"/>
</dbReference>
<dbReference type="KEGG" id="mng:MNEG_8053"/>
<evidence type="ECO:0000313" key="3">
    <source>
        <dbReference type="Proteomes" id="UP000054498"/>
    </source>
</evidence>
<protein>
    <submittedName>
        <fullName evidence="2">Uncharacterized protein</fullName>
    </submittedName>
</protein>
<evidence type="ECO:0000256" key="1">
    <source>
        <dbReference type="PROSITE-ProRule" id="PRU00221"/>
    </source>
</evidence>
<dbReference type="PROSITE" id="PS50294">
    <property type="entry name" value="WD_REPEATS_REGION"/>
    <property type="match status" value="1"/>
</dbReference>
<dbReference type="RefSeq" id="XP_013898928.1">
    <property type="nucleotide sequence ID" value="XM_014043474.1"/>
</dbReference>
<dbReference type="InterPro" id="IPR015943">
    <property type="entry name" value="WD40/YVTN_repeat-like_dom_sf"/>
</dbReference>
<dbReference type="OrthoDB" id="756370at2759"/>
<dbReference type="Gene3D" id="2.130.10.10">
    <property type="entry name" value="YVTN repeat-like/Quinoprotein amine dehydrogenase"/>
    <property type="match status" value="1"/>
</dbReference>
<dbReference type="Proteomes" id="UP000054498">
    <property type="component" value="Unassembled WGS sequence"/>
</dbReference>
<dbReference type="InterPro" id="IPR036322">
    <property type="entry name" value="WD40_repeat_dom_sf"/>
</dbReference>
<dbReference type="GeneID" id="25740929"/>